<dbReference type="Proteomes" id="UP001165960">
    <property type="component" value="Unassembled WGS sequence"/>
</dbReference>
<keyword evidence="2" id="KW-1185">Reference proteome</keyword>
<evidence type="ECO:0000313" key="2">
    <source>
        <dbReference type="Proteomes" id="UP001165960"/>
    </source>
</evidence>
<comment type="caution">
    <text evidence="1">The sequence shown here is derived from an EMBL/GenBank/DDBJ whole genome shotgun (WGS) entry which is preliminary data.</text>
</comment>
<keyword evidence="1" id="KW-0378">Hydrolase</keyword>
<keyword evidence="1" id="KW-0645">Protease</keyword>
<evidence type="ECO:0000313" key="1">
    <source>
        <dbReference type="EMBL" id="KAJ9049791.1"/>
    </source>
</evidence>
<sequence length="259" mass="28716">MKLSFFTLLAFVAGQSRIVGGNEVIPYKYKFVASISHDGRFICGGVFANRWHVITAAHCSLFPLKGYRIGFHRHNLTLTPAQEAGEELELATIIINPAYGPTKNMNDIAIFRLKTPVQGDIGRIGFDDGRIADKVGKMAIAVGWGWEQDGGPNSQVLREVEIPIVSNQDCYTAWIKYGYLVNKYSHVCAAGQGMKDVCKGDSGGALFTYQDNIPFLVGTTSFGYPCAHKSFPTIFTRTSEYYSFIRNNINQVHFSAIEH</sequence>
<organism evidence="1 2">
    <name type="scientific">Entomophthora muscae</name>
    <dbReference type="NCBI Taxonomy" id="34485"/>
    <lineage>
        <taxon>Eukaryota</taxon>
        <taxon>Fungi</taxon>
        <taxon>Fungi incertae sedis</taxon>
        <taxon>Zoopagomycota</taxon>
        <taxon>Entomophthoromycotina</taxon>
        <taxon>Entomophthoromycetes</taxon>
        <taxon>Entomophthorales</taxon>
        <taxon>Entomophthoraceae</taxon>
        <taxon>Entomophthora</taxon>
    </lineage>
</organism>
<proteinExistence type="predicted"/>
<gene>
    <name evidence="1" type="primary">CLIPD6_3</name>
    <name evidence="1" type="ORF">DSO57_1020863</name>
</gene>
<name>A0ACC2RID8_9FUNG</name>
<accession>A0ACC2RID8</accession>
<reference evidence="1" key="1">
    <citation type="submission" date="2022-04" db="EMBL/GenBank/DDBJ databases">
        <title>Genome of the entomopathogenic fungus Entomophthora muscae.</title>
        <authorList>
            <person name="Elya C."/>
            <person name="Lovett B.R."/>
            <person name="Lee E."/>
            <person name="Macias A.M."/>
            <person name="Hajek A.E."/>
            <person name="De Bivort B.L."/>
            <person name="Kasson M.T."/>
            <person name="De Fine Licht H.H."/>
            <person name="Stajich J.E."/>
        </authorList>
    </citation>
    <scope>NUCLEOTIDE SEQUENCE</scope>
    <source>
        <strain evidence="1">Berkeley</strain>
    </source>
</reference>
<protein>
    <submittedName>
        <fullName evidence="1">CLIP domain-containing serine protease</fullName>
    </submittedName>
</protein>
<dbReference type="EMBL" id="QTSX02007199">
    <property type="protein sequence ID" value="KAJ9049791.1"/>
    <property type="molecule type" value="Genomic_DNA"/>
</dbReference>